<dbReference type="EMBL" id="KV429118">
    <property type="protein sequence ID" value="KZT64795.1"/>
    <property type="molecule type" value="Genomic_DNA"/>
</dbReference>
<reference evidence="1 2" key="1">
    <citation type="journal article" date="2016" name="Mol. Biol. Evol.">
        <title>Comparative Genomics of Early-Diverging Mushroom-Forming Fungi Provides Insights into the Origins of Lignocellulose Decay Capabilities.</title>
        <authorList>
            <person name="Nagy L.G."/>
            <person name="Riley R."/>
            <person name="Tritt A."/>
            <person name="Adam C."/>
            <person name="Daum C."/>
            <person name="Floudas D."/>
            <person name="Sun H."/>
            <person name="Yadav J.S."/>
            <person name="Pangilinan J."/>
            <person name="Larsson K.H."/>
            <person name="Matsuura K."/>
            <person name="Barry K."/>
            <person name="Labutti K."/>
            <person name="Kuo R."/>
            <person name="Ohm R.A."/>
            <person name="Bhattacharya S.S."/>
            <person name="Shirouzu T."/>
            <person name="Yoshinaga Y."/>
            <person name="Martin F.M."/>
            <person name="Grigoriev I.V."/>
            <person name="Hibbett D.S."/>
        </authorList>
    </citation>
    <scope>NUCLEOTIDE SEQUENCE [LARGE SCALE GENOMIC DNA]</scope>
    <source>
        <strain evidence="1 2">L-15889</strain>
    </source>
</reference>
<dbReference type="Gene3D" id="2.40.70.10">
    <property type="entry name" value="Acid Proteases"/>
    <property type="match status" value="1"/>
</dbReference>
<sequence>RPIPVFNVDDTPNKKGTITHSGTTKVVKAYVAGIGWQDIILGHEWLQKENPVIDWKSGQMKFN</sequence>
<gene>
    <name evidence="1" type="ORF">DAEQUDRAFT_653187</name>
</gene>
<evidence type="ECO:0000313" key="1">
    <source>
        <dbReference type="EMBL" id="KZT64795.1"/>
    </source>
</evidence>
<evidence type="ECO:0000313" key="2">
    <source>
        <dbReference type="Proteomes" id="UP000076727"/>
    </source>
</evidence>
<feature type="non-terminal residue" evidence="1">
    <location>
        <position position="63"/>
    </location>
</feature>
<name>A0A165LSF7_9APHY</name>
<dbReference type="InterPro" id="IPR021109">
    <property type="entry name" value="Peptidase_aspartic_dom_sf"/>
</dbReference>
<proteinExistence type="predicted"/>
<accession>A0A165LSF7</accession>
<dbReference type="AlphaFoldDB" id="A0A165LSF7"/>
<keyword evidence="2" id="KW-1185">Reference proteome</keyword>
<dbReference type="OrthoDB" id="2729552at2759"/>
<dbReference type="Proteomes" id="UP000076727">
    <property type="component" value="Unassembled WGS sequence"/>
</dbReference>
<organism evidence="1 2">
    <name type="scientific">Daedalea quercina L-15889</name>
    <dbReference type="NCBI Taxonomy" id="1314783"/>
    <lineage>
        <taxon>Eukaryota</taxon>
        <taxon>Fungi</taxon>
        <taxon>Dikarya</taxon>
        <taxon>Basidiomycota</taxon>
        <taxon>Agaricomycotina</taxon>
        <taxon>Agaricomycetes</taxon>
        <taxon>Polyporales</taxon>
        <taxon>Fomitopsis</taxon>
    </lineage>
</organism>
<protein>
    <submittedName>
        <fullName evidence="1">Uncharacterized protein</fullName>
    </submittedName>
</protein>
<feature type="non-terminal residue" evidence="1">
    <location>
        <position position="1"/>
    </location>
</feature>